<comment type="caution">
    <text evidence="2">The sequence shown here is derived from an EMBL/GenBank/DDBJ whole genome shotgun (WGS) entry which is preliminary data.</text>
</comment>
<dbReference type="Gene3D" id="4.10.520.10">
    <property type="entry name" value="IHF-like DNA-binding proteins"/>
    <property type="match status" value="1"/>
</dbReference>
<accession>A0AAV2YNH3</accession>
<protein>
    <submittedName>
        <fullName evidence="2">Uncharacterized protein</fullName>
    </submittedName>
</protein>
<reference evidence="2" key="2">
    <citation type="journal article" date="2023" name="Microbiol Resour">
        <title>Decontamination and Annotation of the Draft Genome Sequence of the Oomycete Lagenidium giganteum ARSEF 373.</title>
        <authorList>
            <person name="Morgan W.R."/>
            <person name="Tartar A."/>
        </authorList>
    </citation>
    <scope>NUCLEOTIDE SEQUENCE</scope>
    <source>
        <strain evidence="2">ARSEF 373</strain>
    </source>
</reference>
<evidence type="ECO:0000256" key="1">
    <source>
        <dbReference type="SAM" id="MobiDB-lite"/>
    </source>
</evidence>
<dbReference type="Proteomes" id="UP001146120">
    <property type="component" value="Unassembled WGS sequence"/>
</dbReference>
<dbReference type="InterPro" id="IPR010992">
    <property type="entry name" value="IHF-like_DNA-bd_dom_sf"/>
</dbReference>
<feature type="region of interest" description="Disordered" evidence="1">
    <location>
        <begin position="89"/>
        <end position="125"/>
    </location>
</feature>
<dbReference type="EMBL" id="DAKRPA010000208">
    <property type="protein sequence ID" value="DAZ95336.1"/>
    <property type="molecule type" value="Genomic_DNA"/>
</dbReference>
<reference evidence="2" key="1">
    <citation type="submission" date="2022-11" db="EMBL/GenBank/DDBJ databases">
        <authorList>
            <person name="Morgan W.R."/>
            <person name="Tartar A."/>
        </authorList>
    </citation>
    <scope>NUCLEOTIDE SEQUENCE</scope>
    <source>
        <strain evidence="2">ARSEF 373</strain>
    </source>
</reference>
<organism evidence="2 3">
    <name type="scientific">Lagenidium giganteum</name>
    <dbReference type="NCBI Taxonomy" id="4803"/>
    <lineage>
        <taxon>Eukaryota</taxon>
        <taxon>Sar</taxon>
        <taxon>Stramenopiles</taxon>
        <taxon>Oomycota</taxon>
        <taxon>Peronosporomycetes</taxon>
        <taxon>Pythiales</taxon>
        <taxon>Pythiaceae</taxon>
    </lineage>
</organism>
<sequence length="125" mass="14042">MSKTAMTKSQLLKHLQNVAERATPRKRLNGVHVRAITDELMATWTRSLQETGTASFPGLGRFRIDKRSGVIKFKASTLWEDKIAGNVTSSRRHSGFDADDVEDEDDSDDDDDEYGSHGNAHPRRQ</sequence>
<dbReference type="GO" id="GO:0003677">
    <property type="term" value="F:DNA binding"/>
    <property type="evidence" value="ECO:0007669"/>
    <property type="project" value="InterPro"/>
</dbReference>
<proteinExistence type="predicted"/>
<evidence type="ECO:0000313" key="2">
    <source>
        <dbReference type="EMBL" id="DAZ95336.1"/>
    </source>
</evidence>
<gene>
    <name evidence="2" type="ORF">N0F65_002521</name>
</gene>
<feature type="compositionally biased region" description="Acidic residues" evidence="1">
    <location>
        <begin position="97"/>
        <end position="113"/>
    </location>
</feature>
<name>A0AAV2YNH3_9STRA</name>
<keyword evidence="3" id="KW-1185">Reference proteome</keyword>
<evidence type="ECO:0000313" key="3">
    <source>
        <dbReference type="Proteomes" id="UP001146120"/>
    </source>
</evidence>
<dbReference type="AlphaFoldDB" id="A0AAV2YNH3"/>